<organism evidence="2 3">
    <name type="scientific">Araneus ventricosus</name>
    <name type="common">Orbweaver spider</name>
    <name type="synonym">Epeira ventricosa</name>
    <dbReference type="NCBI Taxonomy" id="182803"/>
    <lineage>
        <taxon>Eukaryota</taxon>
        <taxon>Metazoa</taxon>
        <taxon>Ecdysozoa</taxon>
        <taxon>Arthropoda</taxon>
        <taxon>Chelicerata</taxon>
        <taxon>Arachnida</taxon>
        <taxon>Araneae</taxon>
        <taxon>Araneomorphae</taxon>
        <taxon>Entelegynae</taxon>
        <taxon>Araneoidea</taxon>
        <taxon>Araneidae</taxon>
        <taxon>Araneus</taxon>
    </lineage>
</organism>
<protein>
    <submittedName>
        <fullName evidence="2">Uncharacterized protein</fullName>
    </submittedName>
</protein>
<gene>
    <name evidence="2" type="ORF">AVEN_84825_1</name>
</gene>
<reference evidence="2 3" key="1">
    <citation type="journal article" date="2019" name="Sci. Rep.">
        <title>Orb-weaving spider Araneus ventricosus genome elucidates the spidroin gene catalogue.</title>
        <authorList>
            <person name="Kono N."/>
            <person name="Nakamura H."/>
            <person name="Ohtoshi R."/>
            <person name="Moran D.A.P."/>
            <person name="Shinohara A."/>
            <person name="Yoshida Y."/>
            <person name="Fujiwara M."/>
            <person name="Mori M."/>
            <person name="Tomita M."/>
            <person name="Arakawa K."/>
        </authorList>
    </citation>
    <scope>NUCLEOTIDE SEQUENCE [LARGE SCALE GENOMIC DNA]</scope>
</reference>
<dbReference type="OrthoDB" id="6434346at2759"/>
<comment type="caution">
    <text evidence="2">The sequence shown here is derived from an EMBL/GenBank/DDBJ whole genome shotgun (WGS) entry which is preliminary data.</text>
</comment>
<accession>A0A4Y2IX62</accession>
<name>A0A4Y2IX62_ARAVE</name>
<dbReference type="EMBL" id="BGPR01003008">
    <property type="protein sequence ID" value="GBM82397.1"/>
    <property type="molecule type" value="Genomic_DNA"/>
</dbReference>
<proteinExistence type="predicted"/>
<evidence type="ECO:0000313" key="3">
    <source>
        <dbReference type="Proteomes" id="UP000499080"/>
    </source>
</evidence>
<sequence>MFDIETSKKVGTDYFYKRLCSYGKKESLENLIRRWVRLLEDYSQYEHFITFEPKLHLLQLKPRAVGVLFVPFPITKISLSYHPISVIPLYPSRVKLKYSPISCKEGFEILHLYFDLTDIQIIGFFKIPNYLYLISELKKGYPNAHIYDRLSFSSFLTVCRLATKKVASSSGSKSQPLEKYPPVGTTLRQEGSISNPKCSDNE</sequence>
<evidence type="ECO:0000256" key="1">
    <source>
        <dbReference type="SAM" id="MobiDB-lite"/>
    </source>
</evidence>
<keyword evidence="3" id="KW-1185">Reference proteome</keyword>
<feature type="compositionally biased region" description="Polar residues" evidence="1">
    <location>
        <begin position="186"/>
        <end position="202"/>
    </location>
</feature>
<dbReference type="Proteomes" id="UP000499080">
    <property type="component" value="Unassembled WGS sequence"/>
</dbReference>
<feature type="region of interest" description="Disordered" evidence="1">
    <location>
        <begin position="167"/>
        <end position="202"/>
    </location>
</feature>
<dbReference type="AlphaFoldDB" id="A0A4Y2IX62"/>
<evidence type="ECO:0000313" key="2">
    <source>
        <dbReference type="EMBL" id="GBM82397.1"/>
    </source>
</evidence>